<evidence type="ECO:0000256" key="3">
    <source>
        <dbReference type="ARBA" id="ARBA00023002"/>
    </source>
</evidence>
<reference evidence="6 7" key="2">
    <citation type="submission" date="2018-03" db="EMBL/GenBank/DDBJ databases">
        <title>Genetic Diversity and Phenotypic Plasticity of AHL Mediated Quorum Sensing in Environmental Strains of Vibrio mediterranei.</title>
        <authorList>
            <person name="Lantoine F."/>
            <person name="Vouve F."/>
        </authorList>
    </citation>
    <scope>NUCLEOTIDE SEQUENCE [LARGE SCALE GENOMIC DNA]</scope>
    <source>
        <strain evidence="6 7">17LN0615E</strain>
    </source>
</reference>
<evidence type="ECO:0000256" key="2">
    <source>
        <dbReference type="ARBA" id="ARBA00022723"/>
    </source>
</evidence>
<evidence type="ECO:0000313" key="6">
    <source>
        <dbReference type="EMBL" id="PRQ66912.1"/>
    </source>
</evidence>
<gene>
    <name evidence="6" type="ORF">COR51_14150</name>
</gene>
<keyword evidence="7" id="KW-1185">Reference proteome</keyword>
<proteinExistence type="predicted"/>
<evidence type="ECO:0000256" key="5">
    <source>
        <dbReference type="ARBA" id="ARBA00023014"/>
    </source>
</evidence>
<sequence length="434" mass="48000">MKTIKQTADVVVAGGGTAGHIAAIQVARAGVSVSLIEASSMLGGTMTDGGVFMPNHWHSPTQPVVQGIGWELFNRSKQIEGLRVKSMKERYGVDTPGYYSNINVPIYASVAEQAAVEAGVEIHYHEFIGEIVQEGNFWIITSYARGIKRITKCREVVDCSGDADVTRALGLAVDKSPKRQPGTLEYRIEGVDMQQVWEGEVQKIYEKAMEEGELEKGDWAYFGIYPFQWYLQMGGHNSTHIYSCDTSDADGQTKANIEGRARMLRMYQFVRTKIPGAERAVLKTMYNRALSREGYRVVGEHIVTESEFMSAQPYEDAVCNAFNYIDMHNEDNGCDEIFHDSMELLPTVPFRSLIPKGSNRITVAGRILSADRTSLAGIRAQCTCMAMGQAVGAAAALAVRRGTYSRDINVEDIIALTKEHGAVEPNRARKKEYA</sequence>
<organism evidence="6 7">
    <name type="scientific">Vibrio mediterranei</name>
    <dbReference type="NCBI Taxonomy" id="689"/>
    <lineage>
        <taxon>Bacteria</taxon>
        <taxon>Pseudomonadati</taxon>
        <taxon>Pseudomonadota</taxon>
        <taxon>Gammaproteobacteria</taxon>
        <taxon>Vibrionales</taxon>
        <taxon>Vibrionaceae</taxon>
        <taxon>Vibrio</taxon>
    </lineage>
</organism>
<dbReference type="InterPro" id="IPR036188">
    <property type="entry name" value="FAD/NAD-bd_sf"/>
</dbReference>
<keyword evidence="3" id="KW-0560">Oxidoreductase</keyword>
<dbReference type="PANTHER" id="PTHR43498">
    <property type="entry name" value="FERREDOXIN:COB-COM HETERODISULFIDE REDUCTASE SUBUNIT A"/>
    <property type="match status" value="1"/>
</dbReference>
<protein>
    <submittedName>
        <fullName evidence="6">FAD-dependent oxidoreductase</fullName>
    </submittedName>
</protein>
<keyword evidence="4" id="KW-0408">Iron</keyword>
<name>A0ABX5DB26_9VIBR</name>
<comment type="caution">
    <text evidence="6">The sequence shown here is derived from an EMBL/GenBank/DDBJ whole genome shotgun (WGS) entry which is preliminary data.</text>
</comment>
<dbReference type="InterPro" id="IPR039650">
    <property type="entry name" value="HdrA-like"/>
</dbReference>
<reference evidence="6 7" key="1">
    <citation type="submission" date="2017-09" db="EMBL/GenBank/DDBJ databases">
        <authorList>
            <person name="Girard L."/>
            <person name="Lami R."/>
            <person name="Suzuki M."/>
            <person name="Baudart J."/>
        </authorList>
    </citation>
    <scope>NUCLEOTIDE SEQUENCE [LARGE SCALE GENOMIC DNA]</scope>
    <source>
        <strain evidence="6 7">17LN0615E</strain>
    </source>
</reference>
<evidence type="ECO:0000256" key="1">
    <source>
        <dbReference type="ARBA" id="ARBA00022485"/>
    </source>
</evidence>
<evidence type="ECO:0000256" key="4">
    <source>
        <dbReference type="ARBA" id="ARBA00023004"/>
    </source>
</evidence>
<keyword evidence="1" id="KW-0004">4Fe-4S</keyword>
<dbReference type="RefSeq" id="WP_062458233.1">
    <property type="nucleotide sequence ID" value="NZ_FLLQ01000002.1"/>
</dbReference>
<accession>A0ABX5DB26</accession>
<keyword evidence="2" id="KW-0479">Metal-binding</keyword>
<dbReference type="SUPFAM" id="SSF51905">
    <property type="entry name" value="FAD/NAD(P)-binding domain"/>
    <property type="match status" value="1"/>
</dbReference>
<keyword evidence="5" id="KW-0411">Iron-sulfur</keyword>
<dbReference type="Pfam" id="PF12831">
    <property type="entry name" value="FAD_oxidored"/>
    <property type="match status" value="1"/>
</dbReference>
<evidence type="ECO:0000313" key="7">
    <source>
        <dbReference type="Proteomes" id="UP000238163"/>
    </source>
</evidence>
<dbReference type="PANTHER" id="PTHR43498:SF1">
    <property type="entry name" value="COB--COM HETERODISULFIDE REDUCTASE IRON-SULFUR SUBUNIT A"/>
    <property type="match status" value="1"/>
</dbReference>
<dbReference type="EMBL" id="NWTN01000008">
    <property type="protein sequence ID" value="PRQ66912.1"/>
    <property type="molecule type" value="Genomic_DNA"/>
</dbReference>
<dbReference type="Gene3D" id="3.50.50.60">
    <property type="entry name" value="FAD/NAD(P)-binding domain"/>
    <property type="match status" value="1"/>
</dbReference>
<dbReference type="Proteomes" id="UP000238163">
    <property type="component" value="Unassembled WGS sequence"/>
</dbReference>